<dbReference type="SUPFAM" id="SSF53098">
    <property type="entry name" value="Ribonuclease H-like"/>
    <property type="match status" value="1"/>
</dbReference>
<keyword evidence="5" id="KW-0695">RNA-directed DNA polymerase</keyword>
<feature type="domain" description="Integrase catalytic" evidence="9">
    <location>
        <begin position="731"/>
        <end position="890"/>
    </location>
</feature>
<dbReference type="InterPro" id="IPR043502">
    <property type="entry name" value="DNA/RNA_pol_sf"/>
</dbReference>
<keyword evidence="2" id="KW-0548">Nucleotidyltransferase</keyword>
<dbReference type="GO" id="GO:0004519">
    <property type="term" value="F:endonuclease activity"/>
    <property type="evidence" value="ECO:0007669"/>
    <property type="project" value="UniProtKB-KW"/>
</dbReference>
<dbReference type="EC" id="2.7.7.49" evidence="1"/>
<dbReference type="Gene3D" id="1.10.340.70">
    <property type="match status" value="1"/>
</dbReference>
<evidence type="ECO:0000256" key="5">
    <source>
        <dbReference type="ARBA" id="ARBA00022918"/>
    </source>
</evidence>
<dbReference type="EMBL" id="GDRN01109540">
    <property type="protein sequence ID" value="JAI57063.1"/>
    <property type="molecule type" value="Transcribed_RNA"/>
</dbReference>
<dbReference type="PANTHER" id="PTHR37984">
    <property type="entry name" value="PROTEIN CBG26694"/>
    <property type="match status" value="1"/>
</dbReference>
<dbReference type="Pfam" id="PF00078">
    <property type="entry name" value="RVT_1"/>
    <property type="match status" value="1"/>
</dbReference>
<dbReference type="Pfam" id="PF22938">
    <property type="entry name" value="Integrase_p58_C"/>
    <property type="match status" value="1"/>
</dbReference>
<keyword evidence="2" id="KW-0808">Transferase</keyword>
<dbReference type="InterPro" id="IPR041588">
    <property type="entry name" value="Integrase_H2C2"/>
</dbReference>
<dbReference type="CDD" id="cd09274">
    <property type="entry name" value="RNase_HI_RT_Ty3"/>
    <property type="match status" value="1"/>
</dbReference>
<protein>
    <recommendedName>
        <fullName evidence="1">RNA-directed DNA polymerase</fullName>
        <ecNumber evidence="1">2.7.7.49</ecNumber>
    </recommendedName>
</protein>
<evidence type="ECO:0000256" key="4">
    <source>
        <dbReference type="ARBA" id="ARBA00022759"/>
    </source>
</evidence>
<feature type="region of interest" description="Disordered" evidence="7">
    <location>
        <begin position="32"/>
        <end position="64"/>
    </location>
</feature>
<dbReference type="InterPro" id="IPR012337">
    <property type="entry name" value="RNaseH-like_sf"/>
</dbReference>
<dbReference type="InterPro" id="IPR054465">
    <property type="entry name" value="Integrase_p58-like_C"/>
</dbReference>
<dbReference type="FunFam" id="3.30.70.270:FF:000020">
    <property type="entry name" value="Transposon Tf2-6 polyprotein-like Protein"/>
    <property type="match status" value="1"/>
</dbReference>
<accession>A0A0P4VXR7</accession>
<reference evidence="10" key="1">
    <citation type="submission" date="2015-09" db="EMBL/GenBank/DDBJ databases">
        <title>Scylla olivacea transcriptome.</title>
        <authorList>
            <person name="Ikhwanuddin M."/>
        </authorList>
    </citation>
    <scope>NUCLEOTIDE SEQUENCE</scope>
</reference>
<dbReference type="Pfam" id="PF00665">
    <property type="entry name" value="rve"/>
    <property type="match status" value="1"/>
</dbReference>
<dbReference type="InterPro" id="IPR000477">
    <property type="entry name" value="RT_dom"/>
</dbReference>
<dbReference type="Gene3D" id="3.30.70.270">
    <property type="match status" value="2"/>
</dbReference>
<dbReference type="Pfam" id="PF17921">
    <property type="entry name" value="Integrase_H2C2"/>
    <property type="match status" value="1"/>
</dbReference>
<keyword evidence="4" id="KW-0378">Hydrolase</keyword>
<dbReference type="Pfam" id="PF17919">
    <property type="entry name" value="RT_RNaseH_2"/>
    <property type="match status" value="1"/>
</dbReference>
<evidence type="ECO:0000256" key="6">
    <source>
        <dbReference type="ARBA" id="ARBA00023268"/>
    </source>
</evidence>
<name>A0A0P4VXR7_SCYOL</name>
<evidence type="ECO:0000256" key="1">
    <source>
        <dbReference type="ARBA" id="ARBA00012493"/>
    </source>
</evidence>
<keyword evidence="3" id="KW-0540">Nuclease</keyword>
<dbReference type="Gene3D" id="3.10.20.370">
    <property type="match status" value="1"/>
</dbReference>
<sequence>MTMSVRGSVVPLQEGGVDAEECEASIETHRAHTASLPEASHRCRLSKEQKEESQGSEECEGVQTTMDPEGHCEDMQGSSTGVPPHLQDLLQRSSACLSGEQVDEVKEVLTLYADVFSQGDNDLGRTSLVKHRIHTGDSRPVKLPPRRIAPARRLEVEKAVEELRAQGIIEKSASPWSAAVVLVKKKDGSTRCCVDYRGLNAVTTKDSYPLPRVDDTLDALTGAQWFSTLDLKSGYHQVEVAEEDREKTAFSYGQGLYQFKVMSFGLVNAPATFERLMERVLDGLLWKSALVYLDDVLVYGDSFKGALERLKTVLDRFRGANVKLSPKKCSLFQREVPFLGHIVSSEGVKTDPGKVESVKEWPVPRSVTEVRGFLGLCTYYRRFVKGFAQIAVPLHHLTRKGACFHWSEDCQRAFETLKEALANAPVLPYPDPMKPYVLDCDASAEGVGAVLSQEKDGQEWVVSYFSRKFSAPERNYCVTRKELLAVILAIDHFHPYLYGARFKIRTDHAALRWLKTLRNPEGQLARWIGKLEQHDYNIEYRPGKMHSNADSLSRRPCDSDCRHCRRHETEPVCVKAAGLVSDTEWGEDLKQAQRQDADIGPIVTLREEGEEKPPWESVAPLSPAAKALWQQWAVLRVSDGVLQRRWESCDGGVAFWQTIVPVNMREALVREAHGGNASGHFGVRKTLGRLKQRVYWVGMRKDVSEWCKVCDVCCGKMGPGRKTVAPLQVYQVGAPMERVAVDILGPFPQTLRGNRFVCVTMDYFTKWPEAYPLPNHEAATVAGVLVDEFFARFGVPHELHSDQGREFESAVFRECCQLLGVKKTRTTPLRPQSDGMVERYNRTLGQELAKYCQEGQEDWDLKIPLLLLAYRSAVHEVTGYTPARLMCGRELRLPVDLVTGRPPDEDLPTTITQYATALQDRLREVHHQVRGNLKVSGEAMKDRYDRRATAPPFSEGDQVWLHNPRRKKGLSPKLQSPWEGPYVVEKVISDVTFRIRQGPRKRALVVHADRLWGYHGPGNFSWGERAALLTSDEEEDKDEGLGDDEPLVMEDDGDLDLREPEPLVMEEDGADELCPLEGALADVDAGPVVGRPRRERHPPKWSEDYVLC</sequence>
<feature type="compositionally biased region" description="Basic and acidic residues" evidence="7">
    <location>
        <begin position="39"/>
        <end position="53"/>
    </location>
</feature>
<dbReference type="Gene3D" id="3.30.420.10">
    <property type="entry name" value="Ribonuclease H-like superfamily/Ribonuclease H"/>
    <property type="match status" value="1"/>
</dbReference>
<feature type="domain" description="Reverse transcriptase" evidence="8">
    <location>
        <begin position="164"/>
        <end position="343"/>
    </location>
</feature>
<evidence type="ECO:0000256" key="3">
    <source>
        <dbReference type="ARBA" id="ARBA00022722"/>
    </source>
</evidence>
<feature type="region of interest" description="Disordered" evidence="7">
    <location>
        <begin position="1031"/>
        <end position="1056"/>
    </location>
</feature>
<evidence type="ECO:0000259" key="9">
    <source>
        <dbReference type="PROSITE" id="PS50994"/>
    </source>
</evidence>
<dbReference type="GO" id="GO:0003964">
    <property type="term" value="F:RNA-directed DNA polymerase activity"/>
    <property type="evidence" value="ECO:0007669"/>
    <property type="project" value="UniProtKB-KW"/>
</dbReference>
<dbReference type="GO" id="GO:0042575">
    <property type="term" value="C:DNA polymerase complex"/>
    <property type="evidence" value="ECO:0007669"/>
    <property type="project" value="UniProtKB-ARBA"/>
</dbReference>
<dbReference type="InterPro" id="IPR001584">
    <property type="entry name" value="Integrase_cat-core"/>
</dbReference>
<dbReference type="Gene3D" id="3.10.10.10">
    <property type="entry name" value="HIV Type 1 Reverse Transcriptase, subunit A, domain 1"/>
    <property type="match status" value="1"/>
</dbReference>
<feature type="compositionally biased region" description="Acidic residues" evidence="7">
    <location>
        <begin position="1031"/>
        <end position="1054"/>
    </location>
</feature>
<dbReference type="FunFam" id="3.10.20.370:FF:000001">
    <property type="entry name" value="Retrovirus-related Pol polyprotein from transposon 17.6-like protein"/>
    <property type="match status" value="1"/>
</dbReference>
<dbReference type="InterPro" id="IPR036397">
    <property type="entry name" value="RNaseH_sf"/>
</dbReference>
<dbReference type="AlphaFoldDB" id="A0A0P4VXR7"/>
<dbReference type="PANTHER" id="PTHR37984:SF5">
    <property type="entry name" value="PROTEIN NYNRIN-LIKE"/>
    <property type="match status" value="1"/>
</dbReference>
<keyword evidence="4" id="KW-0255">Endonuclease</keyword>
<evidence type="ECO:0000259" key="8">
    <source>
        <dbReference type="PROSITE" id="PS50878"/>
    </source>
</evidence>
<dbReference type="SUPFAM" id="SSF56672">
    <property type="entry name" value="DNA/RNA polymerases"/>
    <property type="match status" value="1"/>
</dbReference>
<evidence type="ECO:0000256" key="7">
    <source>
        <dbReference type="SAM" id="MobiDB-lite"/>
    </source>
</evidence>
<dbReference type="CDD" id="cd01647">
    <property type="entry name" value="RT_LTR"/>
    <property type="match status" value="1"/>
</dbReference>
<dbReference type="InterPro" id="IPR050951">
    <property type="entry name" value="Retrovirus_Pol_polyprotein"/>
</dbReference>
<dbReference type="InterPro" id="IPR041577">
    <property type="entry name" value="RT_RNaseH_2"/>
</dbReference>
<dbReference type="FunFam" id="3.30.420.10:FF:000032">
    <property type="entry name" value="Retrovirus-related Pol polyprotein from transposon 297-like Protein"/>
    <property type="match status" value="1"/>
</dbReference>
<proteinExistence type="predicted"/>
<dbReference type="PROSITE" id="PS50878">
    <property type="entry name" value="RT_POL"/>
    <property type="match status" value="1"/>
</dbReference>
<dbReference type="GO" id="GO:0015074">
    <property type="term" value="P:DNA integration"/>
    <property type="evidence" value="ECO:0007669"/>
    <property type="project" value="InterPro"/>
</dbReference>
<evidence type="ECO:0000313" key="10">
    <source>
        <dbReference type="EMBL" id="JAI57063.1"/>
    </source>
</evidence>
<dbReference type="InterPro" id="IPR043128">
    <property type="entry name" value="Rev_trsase/Diguanyl_cyclase"/>
</dbReference>
<dbReference type="GO" id="GO:0003676">
    <property type="term" value="F:nucleic acid binding"/>
    <property type="evidence" value="ECO:0007669"/>
    <property type="project" value="InterPro"/>
</dbReference>
<evidence type="ECO:0000256" key="2">
    <source>
        <dbReference type="ARBA" id="ARBA00022695"/>
    </source>
</evidence>
<organism evidence="10">
    <name type="scientific">Scylla olivacea</name>
    <name type="common">Orange mud crab</name>
    <name type="synonym">Cancer olivacea</name>
    <dbReference type="NCBI Taxonomy" id="85551"/>
    <lineage>
        <taxon>Eukaryota</taxon>
        <taxon>Metazoa</taxon>
        <taxon>Ecdysozoa</taxon>
        <taxon>Arthropoda</taxon>
        <taxon>Crustacea</taxon>
        <taxon>Multicrustacea</taxon>
        <taxon>Malacostraca</taxon>
        <taxon>Eumalacostraca</taxon>
        <taxon>Eucarida</taxon>
        <taxon>Decapoda</taxon>
        <taxon>Pleocyemata</taxon>
        <taxon>Brachyura</taxon>
        <taxon>Eubrachyura</taxon>
        <taxon>Portunoidea</taxon>
        <taxon>Portunidae</taxon>
        <taxon>Portuninae</taxon>
        <taxon>Scylla</taxon>
    </lineage>
</organism>
<dbReference type="PROSITE" id="PS50994">
    <property type="entry name" value="INTEGRASE"/>
    <property type="match status" value="1"/>
</dbReference>
<keyword evidence="6" id="KW-0511">Multifunctional enzyme</keyword>
<dbReference type="FunFam" id="1.10.340.70:FF:000001">
    <property type="entry name" value="Retrovirus-related Pol polyprotein from transposon gypsy-like Protein"/>
    <property type="match status" value="1"/>
</dbReference>